<organism evidence="1 2">
    <name type="scientific">Thioalkalivibrio nitratireducens (strain DSM 14787 / UNIQEM 213 / ALEN2)</name>
    <dbReference type="NCBI Taxonomy" id="1255043"/>
    <lineage>
        <taxon>Bacteria</taxon>
        <taxon>Pseudomonadati</taxon>
        <taxon>Pseudomonadota</taxon>
        <taxon>Gammaproteobacteria</taxon>
        <taxon>Chromatiales</taxon>
        <taxon>Ectothiorhodospiraceae</taxon>
        <taxon>Thioalkalivibrio</taxon>
    </lineage>
</organism>
<evidence type="ECO:0000313" key="2">
    <source>
        <dbReference type="Proteomes" id="UP000010809"/>
    </source>
</evidence>
<dbReference type="AlphaFoldDB" id="L0E217"/>
<dbReference type="STRING" id="1255043.TVNIR_3054"/>
<dbReference type="PATRIC" id="fig|1255043.3.peg.3082"/>
<name>L0E217_THIND</name>
<keyword evidence="2" id="KW-1185">Reference proteome</keyword>
<dbReference type="KEGG" id="tni:TVNIR_3054"/>
<gene>
    <name evidence="1" type="ordered locus">TVNIR_3054</name>
</gene>
<protein>
    <submittedName>
        <fullName evidence="1">Uncharacterized protein</fullName>
    </submittedName>
</protein>
<proteinExistence type="predicted"/>
<sequence length="96" mass="10542">MFVTIEHEIHDAARFQPCAEQVFPLPEGLQVHLFLPATDLSRAVGLYEAPSLERLRDHLDPTLGDASTQRYFPVAEERAIGLPAYDPGPSTELAAG</sequence>
<reference evidence="1" key="1">
    <citation type="submission" date="2015-12" db="EMBL/GenBank/DDBJ databases">
        <authorList>
            <person name="Tikhonova T.V."/>
            <person name="Pavlov A.R."/>
            <person name="Beletsky A.V."/>
            <person name="Mardanov A.V."/>
            <person name="Sorokin D.Y."/>
            <person name="Ravin N.V."/>
            <person name="Popov V.O."/>
        </authorList>
    </citation>
    <scope>NUCLEOTIDE SEQUENCE</scope>
    <source>
        <strain evidence="1">DSM 14787</strain>
    </source>
</reference>
<dbReference type="Proteomes" id="UP000010809">
    <property type="component" value="Chromosome"/>
</dbReference>
<dbReference type="RefSeq" id="WP_015259799.1">
    <property type="nucleotide sequence ID" value="NC_019902.2"/>
</dbReference>
<dbReference type="OrthoDB" id="5784932at2"/>
<dbReference type="HOGENOM" id="CLU_193776_0_0_6"/>
<accession>L0E217</accession>
<evidence type="ECO:0000313" key="1">
    <source>
        <dbReference type="EMBL" id="AGA34691.1"/>
    </source>
</evidence>
<dbReference type="EMBL" id="CP003989">
    <property type="protein sequence ID" value="AGA34691.1"/>
    <property type="molecule type" value="Genomic_DNA"/>
</dbReference>